<reference evidence="1" key="1">
    <citation type="journal article" date="2021" name="Proc. Natl. Acad. Sci. U.S.A.">
        <title>A Catalog of Tens of Thousands of Viruses from Human Metagenomes Reveals Hidden Associations with Chronic Diseases.</title>
        <authorList>
            <person name="Tisza M.J."/>
            <person name="Buck C.B."/>
        </authorList>
    </citation>
    <scope>NUCLEOTIDE SEQUENCE</scope>
    <source>
        <strain evidence="1">CtEgn5</strain>
    </source>
</reference>
<evidence type="ECO:0000313" key="1">
    <source>
        <dbReference type="EMBL" id="DAE06013.1"/>
    </source>
</evidence>
<sequence length="336" mass="38845">MKEFLLSDESLNSHGFIVRTKGINMERFRRNPVMFVNHQRDKGVAGRWENLRIQGNKVYGTPVFDDAHEPGKTAKEQVEAGFMNGASIGVRNVRMEFVNGVETVVECELFEVSVCDIPSNKNTIQLYYQDKGVDLTTYKQLSLSNRTMEQDFQLVLQALSLPKDATMTDVLSSVNLLVRNHGKTPQTELTLAVEDGIITDEESRELLNLCDGNPGKLEKYLQRKRVDYELQVEKEYEELLNETLLRFDPVMYWDGSLKRLAMKDFKSFKRMLLSGITEPVINEDRNMDTSQGLRTLDDYRKHAPHLLKDNPTLYRRLIEKEEQAQKSYSPRGKYNY</sequence>
<proteinExistence type="predicted"/>
<name>A0A8S5PHC7_9CAUD</name>
<dbReference type="EMBL" id="BK015424">
    <property type="protein sequence ID" value="DAE06013.1"/>
    <property type="molecule type" value="Genomic_DNA"/>
</dbReference>
<protein>
    <submittedName>
        <fullName evidence="1">Prohead serine protease</fullName>
    </submittedName>
</protein>
<keyword evidence="1" id="KW-0645">Protease</keyword>
<dbReference type="GO" id="GO:0008233">
    <property type="term" value="F:peptidase activity"/>
    <property type="evidence" value="ECO:0007669"/>
    <property type="project" value="UniProtKB-KW"/>
</dbReference>
<organism evidence="1">
    <name type="scientific">Siphoviridae sp. ctEgn5</name>
    <dbReference type="NCBI Taxonomy" id="2825398"/>
    <lineage>
        <taxon>Viruses</taxon>
        <taxon>Duplodnaviria</taxon>
        <taxon>Heunggongvirae</taxon>
        <taxon>Uroviricota</taxon>
        <taxon>Caudoviricetes</taxon>
    </lineage>
</organism>
<dbReference type="GO" id="GO:0006508">
    <property type="term" value="P:proteolysis"/>
    <property type="evidence" value="ECO:0007669"/>
    <property type="project" value="UniProtKB-KW"/>
</dbReference>
<keyword evidence="1" id="KW-0378">Hydrolase</keyword>
<accession>A0A8S5PHC7</accession>